<organism evidence="2 3">
    <name type="scientific">Gracilibacillus caseinilyticus</name>
    <dbReference type="NCBI Taxonomy" id="2932256"/>
    <lineage>
        <taxon>Bacteria</taxon>
        <taxon>Bacillati</taxon>
        <taxon>Bacillota</taxon>
        <taxon>Bacilli</taxon>
        <taxon>Bacillales</taxon>
        <taxon>Bacillaceae</taxon>
        <taxon>Gracilibacillus</taxon>
    </lineage>
</organism>
<keyword evidence="3" id="KW-1185">Reference proteome</keyword>
<dbReference type="EMBL" id="CP095072">
    <property type="protein sequence ID" value="UOQ48439.1"/>
    <property type="molecule type" value="Genomic_DNA"/>
</dbReference>
<feature type="chain" id="PRO_5045739380" evidence="1">
    <location>
        <begin position="21"/>
        <end position="178"/>
    </location>
</feature>
<gene>
    <name evidence="2" type="ORF">MUN88_20800</name>
</gene>
<feature type="signal peptide" evidence="1">
    <location>
        <begin position="1"/>
        <end position="20"/>
    </location>
</feature>
<evidence type="ECO:0000313" key="2">
    <source>
        <dbReference type="EMBL" id="UOQ48439.1"/>
    </source>
</evidence>
<proteinExistence type="predicted"/>
<keyword evidence="1" id="KW-0732">Signal</keyword>
<accession>A0ABY4EVY4</accession>
<protein>
    <submittedName>
        <fullName evidence="2">Uncharacterized protein</fullName>
    </submittedName>
</protein>
<evidence type="ECO:0000256" key="1">
    <source>
        <dbReference type="SAM" id="SignalP"/>
    </source>
</evidence>
<evidence type="ECO:0000313" key="3">
    <source>
        <dbReference type="Proteomes" id="UP000831782"/>
    </source>
</evidence>
<sequence>MWSFIAVLGLGLLLSPSAFAEEQTTMKFYDASGEEVHPYTDEELEHYINGGNSFNSSDRLLESKTISTAAVWRKYYFGSVTINYSWFISGGTIWDPDTRSFYNPGAVNIGETSGDDSLTVHAYDEDNTSTPVSTIEIDYGVAGVSVPFTHLSRGESYYFELEGDGITINSGNVWYDQE</sequence>
<dbReference type="RefSeq" id="WP_244718949.1">
    <property type="nucleotide sequence ID" value="NZ_CP095072.1"/>
</dbReference>
<name>A0ABY4EVY4_9BACI</name>
<dbReference type="Proteomes" id="UP000831782">
    <property type="component" value="Chromosome"/>
</dbReference>
<reference evidence="2 3" key="1">
    <citation type="submission" date="2022-04" db="EMBL/GenBank/DDBJ databases">
        <title>Gracilibacillus sp. isolated from saltern.</title>
        <authorList>
            <person name="Won M."/>
            <person name="Lee C.-M."/>
            <person name="Woen H.-Y."/>
            <person name="Kwon S.-W."/>
        </authorList>
    </citation>
    <scope>NUCLEOTIDE SEQUENCE [LARGE SCALE GENOMIC DNA]</scope>
    <source>
        <strain evidence="2 3">SSWR10-1</strain>
    </source>
</reference>